<dbReference type="EMBL" id="KQ087276">
    <property type="protein sequence ID" value="KLT38948.1"/>
    <property type="molecule type" value="Genomic_DNA"/>
</dbReference>
<evidence type="ECO:0000313" key="2">
    <source>
        <dbReference type="EMBL" id="KLT38948.1"/>
    </source>
</evidence>
<feature type="region of interest" description="Disordered" evidence="1">
    <location>
        <begin position="142"/>
        <end position="164"/>
    </location>
</feature>
<keyword evidence="3" id="KW-1185">Reference proteome</keyword>
<evidence type="ECO:0000256" key="1">
    <source>
        <dbReference type="SAM" id="MobiDB-lite"/>
    </source>
</evidence>
<dbReference type="RefSeq" id="XP_018275439.1">
    <property type="nucleotide sequence ID" value="XM_018425620.1"/>
</dbReference>
<proteinExistence type="predicted"/>
<sequence>MPGKGLFASIPRVLCLTVVSVAFTALAHRTAILSVVKGMFASANAAKPHDPTLPAPPTIIISPPSPGDAHSPPSSPLGTRPKRTSRRPPQPELLASPIMRKRARPRGLPKQRRDKSKWRPPLAPITEADGTIACAATSGTSTHACRSTGAAAHDNKENERVQQRPTMPAMLRQAARARALRPKLVYRDLNPSSSSVRKERFVASRAITAL</sequence>
<feature type="region of interest" description="Disordered" evidence="1">
    <location>
        <begin position="47"/>
        <end position="124"/>
    </location>
</feature>
<organism evidence="2 3">
    <name type="scientific">Cutaneotrichosporon oleaginosum</name>
    <dbReference type="NCBI Taxonomy" id="879819"/>
    <lineage>
        <taxon>Eukaryota</taxon>
        <taxon>Fungi</taxon>
        <taxon>Dikarya</taxon>
        <taxon>Basidiomycota</taxon>
        <taxon>Agaricomycotina</taxon>
        <taxon>Tremellomycetes</taxon>
        <taxon>Trichosporonales</taxon>
        <taxon>Trichosporonaceae</taxon>
        <taxon>Cutaneotrichosporon</taxon>
    </lineage>
</organism>
<dbReference type="Proteomes" id="UP000053611">
    <property type="component" value="Unassembled WGS sequence"/>
</dbReference>
<feature type="compositionally biased region" description="Basic and acidic residues" evidence="1">
    <location>
        <begin position="153"/>
        <end position="162"/>
    </location>
</feature>
<evidence type="ECO:0000313" key="3">
    <source>
        <dbReference type="Proteomes" id="UP000053611"/>
    </source>
</evidence>
<feature type="compositionally biased region" description="Basic residues" evidence="1">
    <location>
        <begin position="99"/>
        <end position="118"/>
    </location>
</feature>
<dbReference type="GeneID" id="28986223"/>
<gene>
    <name evidence="2" type="ORF">CC85DRAFT_305503</name>
</gene>
<accession>A0A0J0XD22</accession>
<dbReference type="AlphaFoldDB" id="A0A0J0XD22"/>
<name>A0A0J0XD22_9TREE</name>
<protein>
    <submittedName>
        <fullName evidence="2">Uncharacterized protein</fullName>
    </submittedName>
</protein>
<reference evidence="2 3" key="1">
    <citation type="submission" date="2015-03" db="EMBL/GenBank/DDBJ databases">
        <title>Genomics and transcriptomics of the oil-accumulating basidiomycete yeast T. oleaginosus allow insights into substrate utilization and the diverse evolutionary trajectories of mating systems in fungi.</title>
        <authorList>
            <consortium name="DOE Joint Genome Institute"/>
            <person name="Kourist R."/>
            <person name="Kracht O."/>
            <person name="Bracharz F."/>
            <person name="Lipzen A."/>
            <person name="Nolan M."/>
            <person name="Ohm R."/>
            <person name="Grigoriev I."/>
            <person name="Sun S."/>
            <person name="Heitman J."/>
            <person name="Bruck T."/>
            <person name="Nowrousian M."/>
        </authorList>
    </citation>
    <scope>NUCLEOTIDE SEQUENCE [LARGE SCALE GENOMIC DNA]</scope>
    <source>
        <strain evidence="2 3">IBC0246</strain>
    </source>
</reference>